<organism evidence="10 11">
    <name type="scientific">Streptomyces gamaensis</name>
    <dbReference type="NCBI Taxonomy" id="1763542"/>
    <lineage>
        <taxon>Bacteria</taxon>
        <taxon>Bacillati</taxon>
        <taxon>Actinomycetota</taxon>
        <taxon>Actinomycetes</taxon>
        <taxon>Kitasatosporales</taxon>
        <taxon>Streptomycetaceae</taxon>
        <taxon>Streptomyces</taxon>
    </lineage>
</organism>
<dbReference type="Gene3D" id="3.40.640.10">
    <property type="entry name" value="Type I PLP-dependent aspartate aminotransferase-like (Major domain)"/>
    <property type="match status" value="1"/>
</dbReference>
<comment type="caution">
    <text evidence="10">The sequence shown here is derived from an EMBL/GenBank/DDBJ whole genome shotgun (WGS) entry which is preliminary data.</text>
</comment>
<evidence type="ECO:0000256" key="1">
    <source>
        <dbReference type="ARBA" id="ARBA00001933"/>
    </source>
</evidence>
<dbReference type="InterPro" id="IPR036868">
    <property type="entry name" value="TusA-like_sf"/>
</dbReference>
<dbReference type="InterPro" id="IPR015422">
    <property type="entry name" value="PyrdxlP-dep_Trfase_small"/>
</dbReference>
<dbReference type="Pfam" id="PF01206">
    <property type="entry name" value="TusA"/>
    <property type="match status" value="1"/>
</dbReference>
<evidence type="ECO:0000256" key="7">
    <source>
        <dbReference type="ARBA" id="ARBA00023014"/>
    </source>
</evidence>
<dbReference type="EMBL" id="JBHSPB010000031">
    <property type="protein sequence ID" value="MFC5724630.1"/>
    <property type="molecule type" value="Genomic_DNA"/>
</dbReference>
<dbReference type="Pfam" id="PF00266">
    <property type="entry name" value="Aminotran_5"/>
    <property type="match status" value="1"/>
</dbReference>
<dbReference type="Gene3D" id="3.30.110.40">
    <property type="entry name" value="TusA-like domain"/>
    <property type="match status" value="1"/>
</dbReference>
<keyword evidence="4" id="KW-0479">Metal-binding</keyword>
<evidence type="ECO:0000256" key="8">
    <source>
        <dbReference type="ARBA" id="ARBA00050776"/>
    </source>
</evidence>
<dbReference type="RefSeq" id="WP_390321090.1">
    <property type="nucleotide sequence ID" value="NZ_JBHSPB010000031.1"/>
</dbReference>
<sequence>MAYFDAASAAPPHPVARQALLAALDEGWADPARLYREGRRARLLLDAARETAAEAVGCRPDELVFTPSGTRALHDGIAGALAGRRRVGRHLLVSAVEHSAVLQSAAALRAAGGSVTEIPVDRTGRVAPGAYAEALRADTALAVLQSANHEVGTEQPVAEAAEECRAAGVPLLVDAAQSLGWGPVPAGWSLLAASAHKWGGPAGVGLLAVRKGVRFAHAGPADEREGGRAPGFPDLPAIVAAAASLRAVRQEAAAEAERLRGLVERIRRRVPALVPDVEVVGDPVRRLPHLVTFSCLYVDGEALLHGLDRAGFSVSSGSSCTSGTLTPSHVLRAMGVLSEGNVRVSLPVGTDAADVDRFLDVLPGVVASVREQLGAPAAPATAPAAAGGLVVDALGKRCPVPVIELAKVIGDVPVGGVVTVLSDDEAACLDIPAWCHMRGHDYEGGSPAERGTAYRVRRVV</sequence>
<evidence type="ECO:0000256" key="2">
    <source>
        <dbReference type="ARBA" id="ARBA00006490"/>
    </source>
</evidence>
<evidence type="ECO:0000256" key="6">
    <source>
        <dbReference type="ARBA" id="ARBA00023004"/>
    </source>
</evidence>
<dbReference type="Proteomes" id="UP001596083">
    <property type="component" value="Unassembled WGS sequence"/>
</dbReference>
<reference evidence="11" key="1">
    <citation type="journal article" date="2019" name="Int. J. Syst. Evol. Microbiol.">
        <title>The Global Catalogue of Microorganisms (GCM) 10K type strain sequencing project: providing services to taxonomists for standard genome sequencing and annotation.</title>
        <authorList>
            <consortium name="The Broad Institute Genomics Platform"/>
            <consortium name="The Broad Institute Genome Sequencing Center for Infectious Disease"/>
            <person name="Wu L."/>
            <person name="Ma J."/>
        </authorList>
    </citation>
    <scope>NUCLEOTIDE SEQUENCE [LARGE SCALE GENOMIC DNA]</scope>
    <source>
        <strain evidence="11">CGMCC 4.7304</strain>
    </source>
</reference>
<name>A0ABW0ZDI7_9ACTN</name>
<accession>A0ABW0ZDI7</accession>
<dbReference type="PANTHER" id="PTHR11601:SF34">
    <property type="entry name" value="CYSTEINE DESULFURASE"/>
    <property type="match status" value="1"/>
</dbReference>
<dbReference type="InterPro" id="IPR000192">
    <property type="entry name" value="Aminotrans_V_dom"/>
</dbReference>
<gene>
    <name evidence="10" type="ORF">ACFP1Z_31205</name>
</gene>
<evidence type="ECO:0000313" key="11">
    <source>
        <dbReference type="Proteomes" id="UP001596083"/>
    </source>
</evidence>
<evidence type="ECO:0000256" key="3">
    <source>
        <dbReference type="ARBA" id="ARBA00022679"/>
    </source>
</evidence>
<proteinExistence type="inferred from homology"/>
<evidence type="ECO:0000256" key="4">
    <source>
        <dbReference type="ARBA" id="ARBA00022723"/>
    </source>
</evidence>
<keyword evidence="6" id="KW-0408">Iron</keyword>
<dbReference type="SUPFAM" id="SSF64307">
    <property type="entry name" value="SirA-like"/>
    <property type="match status" value="1"/>
</dbReference>
<dbReference type="SUPFAM" id="SSF53383">
    <property type="entry name" value="PLP-dependent transferases"/>
    <property type="match status" value="1"/>
</dbReference>
<evidence type="ECO:0000256" key="5">
    <source>
        <dbReference type="ARBA" id="ARBA00022898"/>
    </source>
</evidence>
<dbReference type="InterPro" id="IPR015424">
    <property type="entry name" value="PyrdxlP-dep_Trfase"/>
</dbReference>
<dbReference type="InterPro" id="IPR016454">
    <property type="entry name" value="Cysteine_dSase"/>
</dbReference>
<keyword evidence="7" id="KW-0411">Iron-sulfur</keyword>
<keyword evidence="3" id="KW-0808">Transferase</keyword>
<dbReference type="CDD" id="cd00291">
    <property type="entry name" value="SirA_YedF_YeeD"/>
    <property type="match status" value="1"/>
</dbReference>
<comment type="cofactor">
    <cofactor evidence="1">
        <name>pyridoxal 5'-phosphate</name>
        <dbReference type="ChEBI" id="CHEBI:597326"/>
    </cofactor>
</comment>
<comment type="similarity">
    <text evidence="2">Belongs to the class-V pyridoxal-phosphate-dependent aminotransferase family. NifS/IscS subfamily.</text>
</comment>
<keyword evidence="5" id="KW-0663">Pyridoxal phosphate</keyword>
<dbReference type="PANTHER" id="PTHR11601">
    <property type="entry name" value="CYSTEINE DESULFURYLASE FAMILY MEMBER"/>
    <property type="match status" value="1"/>
</dbReference>
<dbReference type="Gene3D" id="3.90.1150.10">
    <property type="entry name" value="Aspartate Aminotransferase, domain 1"/>
    <property type="match status" value="1"/>
</dbReference>
<keyword evidence="11" id="KW-1185">Reference proteome</keyword>
<feature type="domain" description="UPF0033" evidence="9">
    <location>
        <begin position="391"/>
        <end position="415"/>
    </location>
</feature>
<dbReference type="PIRSF" id="PIRSF005572">
    <property type="entry name" value="NifS"/>
    <property type="match status" value="1"/>
</dbReference>
<evidence type="ECO:0000259" key="9">
    <source>
        <dbReference type="PROSITE" id="PS01148"/>
    </source>
</evidence>
<evidence type="ECO:0000313" key="10">
    <source>
        <dbReference type="EMBL" id="MFC5724630.1"/>
    </source>
</evidence>
<protein>
    <submittedName>
        <fullName evidence="10">Cysteine desulfurase/sulfurtransferase TusA family protein</fullName>
    </submittedName>
</protein>
<dbReference type="InterPro" id="IPR015421">
    <property type="entry name" value="PyrdxlP-dep_Trfase_major"/>
</dbReference>
<comment type="catalytic activity">
    <reaction evidence="8">
        <text>(sulfur carrier)-H + L-cysteine = (sulfur carrier)-SH + L-alanine</text>
        <dbReference type="Rhea" id="RHEA:43892"/>
        <dbReference type="Rhea" id="RHEA-COMP:14737"/>
        <dbReference type="Rhea" id="RHEA-COMP:14739"/>
        <dbReference type="ChEBI" id="CHEBI:29917"/>
        <dbReference type="ChEBI" id="CHEBI:35235"/>
        <dbReference type="ChEBI" id="CHEBI:57972"/>
        <dbReference type="ChEBI" id="CHEBI:64428"/>
        <dbReference type="EC" id="2.8.1.7"/>
    </reaction>
</comment>
<dbReference type="PROSITE" id="PS01148">
    <property type="entry name" value="UPF0033"/>
    <property type="match status" value="1"/>
</dbReference>
<dbReference type="InterPro" id="IPR001455">
    <property type="entry name" value="TusA-like"/>
</dbReference>